<evidence type="ECO:0000313" key="2">
    <source>
        <dbReference type="EMBL" id="CAF3817507.1"/>
    </source>
</evidence>
<comment type="caution">
    <text evidence="1">The sequence shown here is derived from an EMBL/GenBank/DDBJ whole genome shotgun (WGS) entry which is preliminary data.</text>
</comment>
<name>A0A814K7Q0_9BILA</name>
<dbReference type="Gene3D" id="2.40.70.10">
    <property type="entry name" value="Acid Proteases"/>
    <property type="match status" value="1"/>
</dbReference>
<dbReference type="AlphaFoldDB" id="A0A814K7Q0"/>
<dbReference type="Proteomes" id="UP000663829">
    <property type="component" value="Unassembled WGS sequence"/>
</dbReference>
<organism evidence="1 3">
    <name type="scientific">Didymodactylos carnosus</name>
    <dbReference type="NCBI Taxonomy" id="1234261"/>
    <lineage>
        <taxon>Eukaryota</taxon>
        <taxon>Metazoa</taxon>
        <taxon>Spiralia</taxon>
        <taxon>Gnathifera</taxon>
        <taxon>Rotifera</taxon>
        <taxon>Eurotatoria</taxon>
        <taxon>Bdelloidea</taxon>
        <taxon>Philodinida</taxon>
        <taxon>Philodinidae</taxon>
        <taxon>Didymodactylos</taxon>
    </lineage>
</organism>
<dbReference type="EMBL" id="CAJNOQ010004172">
    <property type="protein sequence ID" value="CAF1047777.1"/>
    <property type="molecule type" value="Genomic_DNA"/>
</dbReference>
<protein>
    <submittedName>
        <fullName evidence="1">Uncharacterized protein</fullName>
    </submittedName>
</protein>
<keyword evidence="3" id="KW-1185">Reference proteome</keyword>
<proteinExistence type="predicted"/>
<evidence type="ECO:0000313" key="3">
    <source>
        <dbReference type="Proteomes" id="UP000663829"/>
    </source>
</evidence>
<reference evidence="1" key="1">
    <citation type="submission" date="2021-02" db="EMBL/GenBank/DDBJ databases">
        <authorList>
            <person name="Nowell W R."/>
        </authorList>
    </citation>
    <scope>NUCLEOTIDE SEQUENCE</scope>
</reference>
<dbReference type="EMBL" id="CAJOBC010004172">
    <property type="protein sequence ID" value="CAF3817507.1"/>
    <property type="molecule type" value="Genomic_DNA"/>
</dbReference>
<sequence length="98" mass="11335">MFKKKSTIEKANIRYQSTKQVVKLADNSIIYTNDLVDVDIKLDKFKDWLHAHVLPLDCSDVILGKPPLVKNNPLIDWTTDTLTIHQNEQIYILKSTIK</sequence>
<dbReference type="InterPro" id="IPR021109">
    <property type="entry name" value="Peptidase_aspartic_dom_sf"/>
</dbReference>
<evidence type="ECO:0000313" key="1">
    <source>
        <dbReference type="EMBL" id="CAF1047777.1"/>
    </source>
</evidence>
<gene>
    <name evidence="1" type="ORF">GPM918_LOCUS16120</name>
    <name evidence="2" type="ORF">SRO942_LOCUS16120</name>
</gene>
<accession>A0A814K7Q0</accession>
<dbReference type="Proteomes" id="UP000681722">
    <property type="component" value="Unassembled WGS sequence"/>
</dbReference>